<evidence type="ECO:0000256" key="1">
    <source>
        <dbReference type="SAM" id="MobiDB-lite"/>
    </source>
</evidence>
<gene>
    <name evidence="2" type="ORF">CB5_LOCUS22787</name>
</gene>
<proteinExistence type="predicted"/>
<feature type="region of interest" description="Disordered" evidence="1">
    <location>
        <begin position="134"/>
        <end position="207"/>
    </location>
</feature>
<evidence type="ECO:0000313" key="2">
    <source>
        <dbReference type="EMBL" id="CAD1839576.1"/>
    </source>
</evidence>
<dbReference type="AlphaFoldDB" id="A0A6V7Q9Q6"/>
<reference evidence="2" key="1">
    <citation type="submission" date="2020-07" db="EMBL/GenBank/DDBJ databases">
        <authorList>
            <person name="Lin J."/>
        </authorList>
    </citation>
    <scope>NUCLEOTIDE SEQUENCE</scope>
</reference>
<accession>A0A6V7Q9Q6</accession>
<sequence>MGVDKNPIPSGDREGSGRVCNQIWTRTANWTEHLDSILLSIMIEEHTLGNYVNAGDPSDWDAVIAENPAYAKCRDKPFAAYKDIEFLSASTTATGRFAMSSQMPIATIDSSSSSSPGEEDTIMGVREISLNYLSPRFEPGSSSSPIPKNVPGNNTSRSSSPPLVPPNVGGSASGSGYSSAGKRPRSPQASIPPKKQSAFAAGRKKKSDIAGEAIVELVEIGKQKLDFVKHMYQQDTSNQSSIPSIEVCMERV</sequence>
<feature type="compositionally biased region" description="Polar residues" evidence="1">
    <location>
        <begin position="140"/>
        <end position="161"/>
    </location>
</feature>
<organism evidence="2">
    <name type="scientific">Ananas comosus var. bracteatus</name>
    <name type="common">red pineapple</name>
    <dbReference type="NCBI Taxonomy" id="296719"/>
    <lineage>
        <taxon>Eukaryota</taxon>
        <taxon>Viridiplantae</taxon>
        <taxon>Streptophyta</taxon>
        <taxon>Embryophyta</taxon>
        <taxon>Tracheophyta</taxon>
        <taxon>Spermatophyta</taxon>
        <taxon>Magnoliopsida</taxon>
        <taxon>Liliopsida</taxon>
        <taxon>Poales</taxon>
        <taxon>Bromeliaceae</taxon>
        <taxon>Bromelioideae</taxon>
        <taxon>Ananas</taxon>
    </lineage>
</organism>
<protein>
    <submittedName>
        <fullName evidence="2">Uncharacterized protein</fullName>
    </submittedName>
</protein>
<dbReference type="EMBL" id="LR862134">
    <property type="protein sequence ID" value="CAD1839576.1"/>
    <property type="molecule type" value="Genomic_DNA"/>
</dbReference>
<name>A0A6V7Q9Q6_ANACO</name>